<dbReference type="SUPFAM" id="SSF53098">
    <property type="entry name" value="Ribonuclease H-like"/>
    <property type="match status" value="1"/>
</dbReference>
<dbReference type="Pfam" id="PF01609">
    <property type="entry name" value="DDE_Tnp_1"/>
    <property type="match status" value="1"/>
</dbReference>
<dbReference type="KEGG" id="srm:SRM_00220"/>
<sequence>MLLAARFACLSTLPKLSGERQALMAALAHRRRALPVCWQVRRRTGVSDAGQQRGLLEALSRRINDARDAEDPCGEIPEVIVIGDGAFHSTDLMSYLSDKGWSYRLRLHSDTYVQLSNGKWTQVGDLAPEEGGENRYFDEVYVTKGDPYGPVSIAICHAEEEDDPWFICTDQPEADYLTLRTYSRRMWIEELFGDLEDGGFRLNRSRLYQPERLSRLVMALAWTYVWPGACRRVGR</sequence>
<name>D5H536_SALRM</name>
<reference evidence="3" key="2">
    <citation type="submission" date="2010-04" db="EMBL/GenBank/DDBJ databases">
        <title>Genome sequence of Salinibacter ruber M8.</title>
        <authorList>
            <consortium name="Genoscope"/>
        </authorList>
    </citation>
    <scope>NUCLEOTIDE SEQUENCE [LARGE SCALE GENOMIC DNA]</scope>
    <source>
        <strain evidence="3">M8</strain>
    </source>
</reference>
<gene>
    <name evidence="2" type="ordered locus">SRM_00220</name>
</gene>
<evidence type="ECO:0000313" key="3">
    <source>
        <dbReference type="Proteomes" id="UP000000933"/>
    </source>
</evidence>
<dbReference type="GO" id="GO:0006313">
    <property type="term" value="P:DNA transposition"/>
    <property type="evidence" value="ECO:0007669"/>
    <property type="project" value="InterPro"/>
</dbReference>
<proteinExistence type="predicted"/>
<dbReference type="InterPro" id="IPR012337">
    <property type="entry name" value="RNaseH-like_sf"/>
</dbReference>
<dbReference type="AlphaFoldDB" id="D5H536"/>
<dbReference type="InterPro" id="IPR002559">
    <property type="entry name" value="Transposase_11"/>
</dbReference>
<dbReference type="Proteomes" id="UP000000933">
    <property type="component" value="Chromosome"/>
</dbReference>
<evidence type="ECO:0000313" key="2">
    <source>
        <dbReference type="EMBL" id="CBH23141.1"/>
    </source>
</evidence>
<accession>D5H536</accession>
<dbReference type="GO" id="GO:0004803">
    <property type="term" value="F:transposase activity"/>
    <property type="evidence" value="ECO:0007669"/>
    <property type="project" value="InterPro"/>
</dbReference>
<organism evidence="2 3">
    <name type="scientific">Salinibacter ruber (strain M8)</name>
    <dbReference type="NCBI Taxonomy" id="761659"/>
    <lineage>
        <taxon>Bacteria</taxon>
        <taxon>Pseudomonadati</taxon>
        <taxon>Rhodothermota</taxon>
        <taxon>Rhodothermia</taxon>
        <taxon>Rhodothermales</taxon>
        <taxon>Salinibacteraceae</taxon>
        <taxon>Salinibacter</taxon>
    </lineage>
</organism>
<dbReference type="HOGENOM" id="CLU_1179549_0_0_10"/>
<evidence type="ECO:0000259" key="1">
    <source>
        <dbReference type="Pfam" id="PF01609"/>
    </source>
</evidence>
<protein>
    <submittedName>
        <fullName evidence="2">Transposase</fullName>
    </submittedName>
</protein>
<feature type="domain" description="Transposase IS4-like" evidence="1">
    <location>
        <begin position="66"/>
        <end position="226"/>
    </location>
</feature>
<dbReference type="GO" id="GO:0003677">
    <property type="term" value="F:DNA binding"/>
    <property type="evidence" value="ECO:0007669"/>
    <property type="project" value="InterPro"/>
</dbReference>
<dbReference type="EMBL" id="FP565814">
    <property type="protein sequence ID" value="CBH23141.1"/>
    <property type="molecule type" value="Genomic_DNA"/>
</dbReference>
<reference evidence="2 3" key="1">
    <citation type="journal article" date="2010" name="ISME J.">
        <title>Fine-scale evolution: genomic, phenotypic and ecological differentiation in two coexisting Salinibacter ruber strains.</title>
        <authorList>
            <person name="Pena A."/>
            <person name="Teeling H."/>
            <person name="Huerta-Cepas J."/>
            <person name="Santos F."/>
            <person name="Yarza P."/>
            <person name="Brito-Echeverria J."/>
            <person name="Lucio M."/>
            <person name="Schmitt-Kopplin P."/>
            <person name="Meseguer I."/>
            <person name="Schenowitz C."/>
            <person name="Dossat C."/>
            <person name="Barbe V."/>
            <person name="Dopazo J."/>
            <person name="Rossello-Mora R."/>
            <person name="Schuler M."/>
            <person name="Glockner F.O."/>
            <person name="Amann R."/>
            <person name="Gabaldon T."/>
            <person name="Anton J."/>
        </authorList>
    </citation>
    <scope>NUCLEOTIDE SEQUENCE [LARGE SCALE GENOMIC DNA]</scope>
    <source>
        <strain evidence="2 3">M8</strain>
    </source>
</reference>